<comment type="caution">
    <text evidence="10">The sequence shown here is derived from an EMBL/GenBank/DDBJ whole genome shotgun (WGS) entry which is preliminary data.</text>
</comment>
<protein>
    <recommendedName>
        <fullName evidence="12">LON peptidase N-terminal domain and RING finger protein 3</fullName>
    </recommendedName>
</protein>
<feature type="region of interest" description="Disordered" evidence="7">
    <location>
        <begin position="346"/>
        <end position="388"/>
    </location>
</feature>
<dbReference type="AlphaFoldDB" id="A0AAN8JBS3"/>
<gene>
    <name evidence="10" type="ORF">SNE40_016570</name>
</gene>
<dbReference type="InterPro" id="IPR017907">
    <property type="entry name" value="Znf_RING_CS"/>
</dbReference>
<feature type="compositionally biased region" description="Low complexity" evidence="7">
    <location>
        <begin position="346"/>
        <end position="360"/>
    </location>
</feature>
<dbReference type="InterPro" id="IPR046336">
    <property type="entry name" value="Lon_prtase_N_sf"/>
</dbReference>
<dbReference type="PROSITE" id="PS50005">
    <property type="entry name" value="TPR"/>
    <property type="match status" value="1"/>
</dbReference>
<dbReference type="SUPFAM" id="SSF57850">
    <property type="entry name" value="RING/U-box"/>
    <property type="match status" value="2"/>
</dbReference>
<dbReference type="PROSITE" id="PS50089">
    <property type="entry name" value="ZF_RING_2"/>
    <property type="match status" value="2"/>
</dbReference>
<dbReference type="Gene3D" id="2.30.130.40">
    <property type="entry name" value="LON domain-like"/>
    <property type="match status" value="1"/>
</dbReference>
<feature type="coiled-coil region" evidence="6">
    <location>
        <begin position="710"/>
        <end position="737"/>
    </location>
</feature>
<dbReference type="InterPro" id="IPR013083">
    <property type="entry name" value="Znf_RING/FYVE/PHD"/>
</dbReference>
<evidence type="ECO:0000256" key="1">
    <source>
        <dbReference type="ARBA" id="ARBA00022723"/>
    </source>
</evidence>
<dbReference type="InterPro" id="IPR003111">
    <property type="entry name" value="Lon_prtase_N"/>
</dbReference>
<dbReference type="SMART" id="SM00184">
    <property type="entry name" value="RING"/>
    <property type="match status" value="2"/>
</dbReference>
<evidence type="ECO:0000313" key="11">
    <source>
        <dbReference type="Proteomes" id="UP001347796"/>
    </source>
</evidence>
<evidence type="ECO:0000313" key="10">
    <source>
        <dbReference type="EMBL" id="KAK6173031.1"/>
    </source>
</evidence>
<dbReference type="Pfam" id="PF13445">
    <property type="entry name" value="zf-RING_UBOX"/>
    <property type="match status" value="1"/>
</dbReference>
<dbReference type="GO" id="GO:0008270">
    <property type="term" value="F:zinc ion binding"/>
    <property type="evidence" value="ECO:0007669"/>
    <property type="project" value="UniProtKB-KW"/>
</dbReference>
<dbReference type="SUPFAM" id="SSF48452">
    <property type="entry name" value="TPR-like"/>
    <property type="match status" value="1"/>
</dbReference>
<feature type="domain" description="RING-type" evidence="8">
    <location>
        <begin position="445"/>
        <end position="483"/>
    </location>
</feature>
<dbReference type="EMBL" id="JAZGQO010000011">
    <property type="protein sequence ID" value="KAK6173031.1"/>
    <property type="molecule type" value="Genomic_DNA"/>
</dbReference>
<dbReference type="SUPFAM" id="SSF88697">
    <property type="entry name" value="PUA domain-like"/>
    <property type="match status" value="1"/>
</dbReference>
<dbReference type="Gene3D" id="3.30.40.10">
    <property type="entry name" value="Zinc/RING finger domain, C3HC4 (zinc finger)"/>
    <property type="match status" value="2"/>
</dbReference>
<feature type="domain" description="Lon N-terminal" evidence="9">
    <location>
        <begin position="524"/>
        <end position="735"/>
    </location>
</feature>
<keyword evidence="2 4" id="KW-0863">Zinc-finger</keyword>
<dbReference type="Pfam" id="PF13923">
    <property type="entry name" value="zf-C3HC4_2"/>
    <property type="match status" value="1"/>
</dbReference>
<keyword evidence="5" id="KW-0802">TPR repeat</keyword>
<reference evidence="10 11" key="1">
    <citation type="submission" date="2024-01" db="EMBL/GenBank/DDBJ databases">
        <title>The genome of the rayed Mediterranean limpet Patella caerulea (Linnaeus, 1758).</title>
        <authorList>
            <person name="Anh-Thu Weber A."/>
            <person name="Halstead-Nussloch G."/>
        </authorList>
    </citation>
    <scope>NUCLEOTIDE SEQUENCE [LARGE SCALE GENOMIC DNA]</scope>
    <source>
        <strain evidence="10">AATW-2023a</strain>
        <tissue evidence="10">Whole specimen</tissue>
    </source>
</reference>
<dbReference type="InterPro" id="IPR019734">
    <property type="entry name" value="TPR_rpt"/>
</dbReference>
<feature type="domain" description="RING-type" evidence="8">
    <location>
        <begin position="97"/>
        <end position="133"/>
    </location>
</feature>
<dbReference type="CDD" id="cd16513">
    <property type="entry name" value="RING-HC_LONFs_rpt1"/>
    <property type="match status" value="1"/>
</dbReference>
<dbReference type="InterPro" id="IPR011990">
    <property type="entry name" value="TPR-like_helical_dom_sf"/>
</dbReference>
<evidence type="ECO:0000256" key="4">
    <source>
        <dbReference type="PROSITE-ProRule" id="PRU00175"/>
    </source>
</evidence>
<evidence type="ECO:0000256" key="2">
    <source>
        <dbReference type="ARBA" id="ARBA00022771"/>
    </source>
</evidence>
<dbReference type="Pfam" id="PF13181">
    <property type="entry name" value="TPR_8"/>
    <property type="match status" value="1"/>
</dbReference>
<dbReference type="PROSITE" id="PS51787">
    <property type="entry name" value="LON_N"/>
    <property type="match status" value="1"/>
</dbReference>
<keyword evidence="6" id="KW-0175">Coiled coil</keyword>
<dbReference type="Proteomes" id="UP001347796">
    <property type="component" value="Unassembled WGS sequence"/>
</dbReference>
<keyword evidence="11" id="KW-1185">Reference proteome</keyword>
<proteinExistence type="predicted"/>
<evidence type="ECO:0000256" key="7">
    <source>
        <dbReference type="SAM" id="MobiDB-lite"/>
    </source>
</evidence>
<dbReference type="GO" id="GO:0005737">
    <property type="term" value="C:cytoplasm"/>
    <property type="evidence" value="ECO:0007669"/>
    <property type="project" value="UniProtKB-ARBA"/>
</dbReference>
<evidence type="ECO:0000256" key="5">
    <source>
        <dbReference type="PROSITE-ProRule" id="PRU00339"/>
    </source>
</evidence>
<evidence type="ECO:0000256" key="6">
    <source>
        <dbReference type="SAM" id="Coils"/>
    </source>
</evidence>
<keyword evidence="1" id="KW-0479">Metal-binding</keyword>
<dbReference type="Pfam" id="PF13432">
    <property type="entry name" value="TPR_16"/>
    <property type="match status" value="1"/>
</dbReference>
<evidence type="ECO:0008006" key="12">
    <source>
        <dbReference type="Google" id="ProtNLM"/>
    </source>
</evidence>
<evidence type="ECO:0000256" key="3">
    <source>
        <dbReference type="ARBA" id="ARBA00022833"/>
    </source>
</evidence>
<keyword evidence="3" id="KW-0862">Zinc</keyword>
<dbReference type="Pfam" id="PF02190">
    <property type="entry name" value="LON_substr_bdg"/>
    <property type="match status" value="1"/>
</dbReference>
<dbReference type="PANTHER" id="PTHR23327:SF42">
    <property type="entry name" value="LON PEPTIDASE N-TERMINAL DOMAIN AND RING FINGER PROTEIN C14F5.10C"/>
    <property type="match status" value="1"/>
</dbReference>
<dbReference type="InterPro" id="IPR027370">
    <property type="entry name" value="Znf-RING_euk"/>
</dbReference>
<dbReference type="GO" id="GO:0061630">
    <property type="term" value="F:ubiquitin protein ligase activity"/>
    <property type="evidence" value="ECO:0007669"/>
    <property type="project" value="TreeGrafter"/>
</dbReference>
<dbReference type="PROSITE" id="PS00518">
    <property type="entry name" value="ZF_RING_1"/>
    <property type="match status" value="2"/>
</dbReference>
<evidence type="ECO:0000259" key="9">
    <source>
        <dbReference type="PROSITE" id="PS51787"/>
    </source>
</evidence>
<dbReference type="InterPro" id="IPR015947">
    <property type="entry name" value="PUA-like_sf"/>
</dbReference>
<organism evidence="10 11">
    <name type="scientific">Patella caerulea</name>
    <name type="common">Rayed Mediterranean limpet</name>
    <dbReference type="NCBI Taxonomy" id="87958"/>
    <lineage>
        <taxon>Eukaryota</taxon>
        <taxon>Metazoa</taxon>
        <taxon>Spiralia</taxon>
        <taxon>Lophotrochozoa</taxon>
        <taxon>Mollusca</taxon>
        <taxon>Gastropoda</taxon>
        <taxon>Patellogastropoda</taxon>
        <taxon>Patelloidea</taxon>
        <taxon>Patellidae</taxon>
        <taxon>Patella</taxon>
    </lineage>
</organism>
<accession>A0AAN8JBS3</accession>
<dbReference type="Gene3D" id="1.25.40.10">
    <property type="entry name" value="Tetratricopeptide repeat domain"/>
    <property type="match status" value="2"/>
</dbReference>
<dbReference type="SMART" id="SM00028">
    <property type="entry name" value="TPR"/>
    <property type="match status" value="4"/>
</dbReference>
<dbReference type="PANTHER" id="PTHR23327">
    <property type="entry name" value="RING FINGER PROTEIN 127"/>
    <property type="match status" value="1"/>
</dbReference>
<dbReference type="CDD" id="cd16514">
    <property type="entry name" value="RING-HC_LONFs_rpt2"/>
    <property type="match status" value="1"/>
</dbReference>
<dbReference type="SMART" id="SM00464">
    <property type="entry name" value="LON"/>
    <property type="match status" value="1"/>
</dbReference>
<feature type="repeat" description="TPR" evidence="5">
    <location>
        <begin position="164"/>
        <end position="197"/>
    </location>
</feature>
<sequence length="740" mass="83789">MVDLARNAFSTQNFDLAAEIYERTIIENGPKVDLYLGLADSFARSGKFTKAFEVYSAAFRLGRVGQEHLKQLVDALVDTVKQDHQNSIQKKSCMFTCLLCHGLLSDAVTVPCGHTYCRKCLEKDQTKTCKICRAVHYKLKISSIKSNVLLSKLIEKFFSKEHNATSLKSKGNEHFEKGDFLMAINIYSEAISLDKENHLLLSNRSHALFSIDRFTEALEDANTVVSTRPDWPKGYFRKGCALYGLGKYEDAVISFLQCLALDSSVASARGYLAKSLHYILSQLPPDDPKGLALQSRMNPSMLDKLIKENFSTSILLPELNLSSLLQLHNIIDKKITCSSNFDATGTATTGEGTTSMSSTSDLQRWKSENDVSTQSLLENERSRSLSPSCSNLSRKRVRVLSQNLPTSPINSTPQKVLKSENMSNHVQGDVRPISYELLNKEDLECSLCYRLFYEPVTTPCGHVFCKQCLERCLDHQTCCPLCKSSLVEYLAERRQSVTESIQSVIETYFYEHFVQRKTQHDEEVAELAKMGLDNNEIPVFVCTLGYPGVSCPLHIYEPRYRLMIRQCMESGTRQFGMCIKTEDGFSDIGCMLEIRDVQFFSDGRSILDTVGGRRFRVLSKGHRDGYDTAKVEFLKETAIDQSDMDEVLKLQEETYEACRSWINNLRLDCQHKIINHFGEFPPQDPTPHTSPNGPQWAWWVTAVLPLDPKVQQALLAMTSLKDRLQALKKVMNYLNKKHSK</sequence>
<dbReference type="InterPro" id="IPR001841">
    <property type="entry name" value="Znf_RING"/>
</dbReference>
<name>A0AAN8JBS3_PATCE</name>
<evidence type="ECO:0000259" key="8">
    <source>
        <dbReference type="PROSITE" id="PS50089"/>
    </source>
</evidence>